<feature type="chain" id="PRO_5021979546" evidence="1">
    <location>
        <begin position="21"/>
        <end position="168"/>
    </location>
</feature>
<accession>A0A517Y7D8</accession>
<keyword evidence="4" id="KW-1185">Reference proteome</keyword>
<organism evidence="3 4">
    <name type="scientific">Anatilimnocola aggregata</name>
    <dbReference type="NCBI Taxonomy" id="2528021"/>
    <lineage>
        <taxon>Bacteria</taxon>
        <taxon>Pseudomonadati</taxon>
        <taxon>Planctomycetota</taxon>
        <taxon>Planctomycetia</taxon>
        <taxon>Pirellulales</taxon>
        <taxon>Pirellulaceae</taxon>
        <taxon>Anatilimnocola</taxon>
    </lineage>
</organism>
<sequence precursor="true">MRSLWLSLAAVSLLAVSANAQVRVDVGNGGVQVDAPGVRANAAAPTAAAHRGSKLMGLAVKNRDNEDLGKIEDLVIDERGHVRYAAVSYGGFLGFNNKLFAVPWKALTLKHDTSNNYWVELNVSKKYIESAEGFDKEKWPTFADPEVNAKIDAFYLRDTTNPNNTIKP</sequence>
<evidence type="ECO:0000313" key="4">
    <source>
        <dbReference type="Proteomes" id="UP000315017"/>
    </source>
</evidence>
<evidence type="ECO:0000313" key="3">
    <source>
        <dbReference type="EMBL" id="QDU26161.1"/>
    </source>
</evidence>
<name>A0A517Y7D8_9BACT</name>
<reference evidence="3 4" key="1">
    <citation type="submission" date="2019-02" db="EMBL/GenBank/DDBJ databases">
        <title>Deep-cultivation of Planctomycetes and their phenomic and genomic characterization uncovers novel biology.</title>
        <authorList>
            <person name="Wiegand S."/>
            <person name="Jogler M."/>
            <person name="Boedeker C."/>
            <person name="Pinto D."/>
            <person name="Vollmers J."/>
            <person name="Rivas-Marin E."/>
            <person name="Kohn T."/>
            <person name="Peeters S.H."/>
            <person name="Heuer A."/>
            <person name="Rast P."/>
            <person name="Oberbeckmann S."/>
            <person name="Bunk B."/>
            <person name="Jeske O."/>
            <person name="Meyerdierks A."/>
            <person name="Storesund J.E."/>
            <person name="Kallscheuer N."/>
            <person name="Luecker S."/>
            <person name="Lage O.M."/>
            <person name="Pohl T."/>
            <person name="Merkel B.J."/>
            <person name="Hornburger P."/>
            <person name="Mueller R.-W."/>
            <person name="Bruemmer F."/>
            <person name="Labrenz M."/>
            <person name="Spormann A.M."/>
            <person name="Op den Camp H."/>
            <person name="Overmann J."/>
            <person name="Amann R."/>
            <person name="Jetten M.S.M."/>
            <person name="Mascher T."/>
            <person name="Medema M.H."/>
            <person name="Devos D.P."/>
            <person name="Kaster A.-K."/>
            <person name="Ovreas L."/>
            <person name="Rohde M."/>
            <person name="Galperin M.Y."/>
            <person name="Jogler C."/>
        </authorList>
    </citation>
    <scope>NUCLEOTIDE SEQUENCE [LARGE SCALE GENOMIC DNA]</scope>
    <source>
        <strain evidence="3 4">ETA_A8</strain>
    </source>
</reference>
<dbReference type="PANTHER" id="PTHR36505:SF1">
    <property type="entry name" value="BLR1072 PROTEIN"/>
    <property type="match status" value="1"/>
</dbReference>
<feature type="domain" description="PRC-barrel" evidence="2">
    <location>
        <begin position="50"/>
        <end position="109"/>
    </location>
</feature>
<evidence type="ECO:0000256" key="1">
    <source>
        <dbReference type="SAM" id="SignalP"/>
    </source>
</evidence>
<feature type="signal peptide" evidence="1">
    <location>
        <begin position="1"/>
        <end position="20"/>
    </location>
</feature>
<dbReference type="KEGG" id="aagg:ETAA8_12350"/>
<dbReference type="PANTHER" id="PTHR36505">
    <property type="entry name" value="BLR1072 PROTEIN"/>
    <property type="match status" value="1"/>
</dbReference>
<dbReference type="Proteomes" id="UP000315017">
    <property type="component" value="Chromosome"/>
</dbReference>
<keyword evidence="1" id="KW-0732">Signal</keyword>
<dbReference type="InterPro" id="IPR027275">
    <property type="entry name" value="PRC-brl_dom"/>
</dbReference>
<dbReference type="RefSeq" id="WP_202921593.1">
    <property type="nucleotide sequence ID" value="NZ_CP036274.1"/>
</dbReference>
<dbReference type="AlphaFoldDB" id="A0A517Y7D8"/>
<dbReference type="Pfam" id="PF05239">
    <property type="entry name" value="PRC"/>
    <property type="match status" value="1"/>
</dbReference>
<evidence type="ECO:0000259" key="2">
    <source>
        <dbReference type="Pfam" id="PF05239"/>
    </source>
</evidence>
<dbReference type="SUPFAM" id="SSF50346">
    <property type="entry name" value="PRC-barrel domain"/>
    <property type="match status" value="1"/>
</dbReference>
<dbReference type="Gene3D" id="2.30.30.240">
    <property type="entry name" value="PRC-barrel domain"/>
    <property type="match status" value="1"/>
</dbReference>
<gene>
    <name evidence="3" type="ORF">ETAA8_12350</name>
</gene>
<protein>
    <submittedName>
        <fullName evidence="3">PRC-barrel domain protein</fullName>
    </submittedName>
</protein>
<proteinExistence type="predicted"/>
<dbReference type="InterPro" id="IPR011033">
    <property type="entry name" value="PRC_barrel-like_sf"/>
</dbReference>
<dbReference type="EMBL" id="CP036274">
    <property type="protein sequence ID" value="QDU26161.1"/>
    <property type="molecule type" value="Genomic_DNA"/>
</dbReference>